<keyword evidence="6 9" id="KW-0285">Flavoprotein</keyword>
<dbReference type="NCBIfam" id="TIGR01320">
    <property type="entry name" value="mal_quin_oxido"/>
    <property type="match status" value="1"/>
</dbReference>
<accession>A0ABT3FJK8</accession>
<dbReference type="Proteomes" id="UP001207930">
    <property type="component" value="Unassembled WGS sequence"/>
</dbReference>
<comment type="pathway">
    <text evidence="3 9">Carbohydrate metabolism; tricarboxylic acid cycle; oxaloacetate from (S)-malate (quinone route): step 1/1.</text>
</comment>
<dbReference type="NCBIfam" id="NF009875">
    <property type="entry name" value="PRK13339.1"/>
    <property type="match status" value="1"/>
</dbReference>
<dbReference type="EC" id="1.1.5.4" evidence="9"/>
<dbReference type="SUPFAM" id="SSF51905">
    <property type="entry name" value="FAD/NAD(P)-binding domain"/>
    <property type="match status" value="1"/>
</dbReference>
<dbReference type="PANTHER" id="PTHR43104:SF2">
    <property type="entry name" value="L-2-HYDROXYGLUTARATE DEHYDROGENASE, MITOCHONDRIAL"/>
    <property type="match status" value="1"/>
</dbReference>
<dbReference type="NCBIfam" id="NF003611">
    <property type="entry name" value="PRK05257.3-2"/>
    <property type="match status" value="1"/>
</dbReference>
<gene>
    <name evidence="9 10" type="primary">mqo</name>
    <name evidence="10" type="ORF">OKA04_03395</name>
</gene>
<dbReference type="EMBL" id="JAPDDS010000001">
    <property type="protein sequence ID" value="MCW1883758.1"/>
    <property type="molecule type" value="Genomic_DNA"/>
</dbReference>
<evidence type="ECO:0000256" key="5">
    <source>
        <dbReference type="ARBA" id="ARBA00022532"/>
    </source>
</evidence>
<dbReference type="GO" id="GO:0008924">
    <property type="term" value="F:L-malate dehydrogenase (quinone) activity"/>
    <property type="evidence" value="ECO:0007669"/>
    <property type="project" value="UniProtKB-EC"/>
</dbReference>
<dbReference type="InterPro" id="IPR006231">
    <property type="entry name" value="MQO"/>
</dbReference>
<comment type="catalytic activity">
    <reaction evidence="1 9">
        <text>(S)-malate + a quinone = a quinol + oxaloacetate</text>
        <dbReference type="Rhea" id="RHEA:46012"/>
        <dbReference type="ChEBI" id="CHEBI:15589"/>
        <dbReference type="ChEBI" id="CHEBI:16452"/>
        <dbReference type="ChEBI" id="CHEBI:24646"/>
        <dbReference type="ChEBI" id="CHEBI:132124"/>
        <dbReference type="EC" id="1.1.5.4"/>
    </reaction>
</comment>
<dbReference type="InterPro" id="IPR036188">
    <property type="entry name" value="FAD/NAD-bd_sf"/>
</dbReference>
<dbReference type="Pfam" id="PF06039">
    <property type="entry name" value="Mqo"/>
    <property type="match status" value="1"/>
</dbReference>
<keyword evidence="7 9" id="KW-0274">FAD</keyword>
<reference evidence="10 11" key="1">
    <citation type="submission" date="2022-10" db="EMBL/GenBank/DDBJ databases">
        <title>Luteolibacter flavescens strain MCCC 1K03193, whole genome shotgun sequencing project.</title>
        <authorList>
            <person name="Zhao G."/>
            <person name="Shen L."/>
        </authorList>
    </citation>
    <scope>NUCLEOTIDE SEQUENCE [LARGE SCALE GENOMIC DNA]</scope>
    <source>
        <strain evidence="10 11">MCCC 1K03193</strain>
    </source>
</reference>
<keyword evidence="8 9" id="KW-0560">Oxidoreductase</keyword>
<evidence type="ECO:0000256" key="6">
    <source>
        <dbReference type="ARBA" id="ARBA00022630"/>
    </source>
</evidence>
<proteinExistence type="inferred from homology"/>
<evidence type="ECO:0000256" key="2">
    <source>
        <dbReference type="ARBA" id="ARBA00001974"/>
    </source>
</evidence>
<evidence type="ECO:0000313" key="11">
    <source>
        <dbReference type="Proteomes" id="UP001207930"/>
    </source>
</evidence>
<dbReference type="PANTHER" id="PTHR43104">
    <property type="entry name" value="L-2-HYDROXYGLUTARATE DEHYDROGENASE, MITOCHONDRIAL"/>
    <property type="match status" value="1"/>
</dbReference>
<dbReference type="HAMAP" id="MF_00212">
    <property type="entry name" value="MQO"/>
    <property type="match status" value="1"/>
</dbReference>
<evidence type="ECO:0000256" key="9">
    <source>
        <dbReference type="HAMAP-Rule" id="MF_00212"/>
    </source>
</evidence>
<keyword evidence="11" id="KW-1185">Reference proteome</keyword>
<comment type="cofactor">
    <cofactor evidence="2 9">
        <name>FAD</name>
        <dbReference type="ChEBI" id="CHEBI:57692"/>
    </cofactor>
</comment>
<evidence type="ECO:0000256" key="1">
    <source>
        <dbReference type="ARBA" id="ARBA00001139"/>
    </source>
</evidence>
<evidence type="ECO:0000256" key="8">
    <source>
        <dbReference type="ARBA" id="ARBA00023002"/>
    </source>
</evidence>
<keyword evidence="5 9" id="KW-0816">Tricarboxylic acid cycle</keyword>
<evidence type="ECO:0000256" key="3">
    <source>
        <dbReference type="ARBA" id="ARBA00005012"/>
    </source>
</evidence>
<dbReference type="Gene3D" id="3.50.50.60">
    <property type="entry name" value="FAD/NAD(P)-binding domain"/>
    <property type="match status" value="1"/>
</dbReference>
<comment type="caution">
    <text evidence="10">The sequence shown here is derived from an EMBL/GenBank/DDBJ whole genome shotgun (WGS) entry which is preliminary data.</text>
</comment>
<comment type="similarity">
    <text evidence="4 9">Belongs to the MQO family.</text>
</comment>
<evidence type="ECO:0000256" key="4">
    <source>
        <dbReference type="ARBA" id="ARBA00006389"/>
    </source>
</evidence>
<protein>
    <recommendedName>
        <fullName evidence="9">Probable malate:quinone oxidoreductase</fullName>
        <ecNumber evidence="9">1.1.5.4</ecNumber>
    </recommendedName>
    <alternativeName>
        <fullName evidence="9">MQO</fullName>
    </alternativeName>
    <alternativeName>
        <fullName evidence="9">Malate dehydrogenase [quinone]</fullName>
    </alternativeName>
</protein>
<organism evidence="10 11">
    <name type="scientific">Luteolibacter flavescens</name>
    <dbReference type="NCBI Taxonomy" id="1859460"/>
    <lineage>
        <taxon>Bacteria</taxon>
        <taxon>Pseudomonadati</taxon>
        <taxon>Verrucomicrobiota</taxon>
        <taxon>Verrucomicrobiia</taxon>
        <taxon>Verrucomicrobiales</taxon>
        <taxon>Verrucomicrobiaceae</taxon>
        <taxon>Luteolibacter</taxon>
    </lineage>
</organism>
<dbReference type="RefSeq" id="WP_264499717.1">
    <property type="nucleotide sequence ID" value="NZ_JAPDDS010000001.1"/>
</dbReference>
<evidence type="ECO:0000313" key="10">
    <source>
        <dbReference type="EMBL" id="MCW1883758.1"/>
    </source>
</evidence>
<dbReference type="NCBIfam" id="NF003606">
    <property type="entry name" value="PRK05257.2-1"/>
    <property type="match status" value="1"/>
</dbReference>
<evidence type="ECO:0000256" key="7">
    <source>
        <dbReference type="ARBA" id="ARBA00022827"/>
    </source>
</evidence>
<name>A0ABT3FJK8_9BACT</name>
<sequence>MPHSTHIQNPDVIIIGSGVMSSNLAAMLKRLEPALTIQVYEATEKLSQESSDGWNNAGTGHAGICELSYTPNREKDGSVNVTKAIQIFEQFEHSKQFWSYAVATGMADNPREFINPVPHLSFVHGQGMVDYLKARYEGMAAHHFFREMEFSTDRERIAGWAPLLLEGRKDVPIAATKMDGGTDVNFGNISRKLLGWLEKQPGCGVSSSHRVTDLTKSGDRWEVRVKNQATGESFENNAKFVFVGAGGGSLSLLQKSGIPEAKGLGGFPIGGQWLICENPDVVGKHQAKVYGQPLESAPTMAVPHLDTRILDGKKTLLFGPFAAWTTKFLHKEGSFLDLPLSVKPDNLATLVKIGISNLELVKYLVQQGTQSMADRMNVLHVFYPAAKAEDWKLIDAGIRVQAIKKTDGEAGIVHYGTEVITNADRSISALLGASPGASVSVNIVLEVVKKCFPHLLDTPEGKARMKEMIPTWDEDLTKPENAARYAEVARRANELLGLA</sequence>